<dbReference type="EMBL" id="JAGSXJ010000005">
    <property type="protein sequence ID" value="KAH6691491.1"/>
    <property type="molecule type" value="Genomic_DNA"/>
</dbReference>
<reference evidence="1" key="1">
    <citation type="journal article" date="2021" name="Nat. Commun.">
        <title>Genetic determinants of endophytism in the Arabidopsis root mycobiome.</title>
        <authorList>
            <person name="Mesny F."/>
            <person name="Miyauchi S."/>
            <person name="Thiergart T."/>
            <person name="Pickel B."/>
            <person name="Atanasova L."/>
            <person name="Karlsson M."/>
            <person name="Huettel B."/>
            <person name="Barry K.W."/>
            <person name="Haridas S."/>
            <person name="Chen C."/>
            <person name="Bauer D."/>
            <person name="Andreopoulos W."/>
            <person name="Pangilinan J."/>
            <person name="LaButti K."/>
            <person name="Riley R."/>
            <person name="Lipzen A."/>
            <person name="Clum A."/>
            <person name="Drula E."/>
            <person name="Henrissat B."/>
            <person name="Kohler A."/>
            <person name="Grigoriev I.V."/>
            <person name="Martin F.M."/>
            <person name="Hacquard S."/>
        </authorList>
    </citation>
    <scope>NUCLEOTIDE SEQUENCE</scope>
    <source>
        <strain evidence="1">MPI-SDFR-AT-0117</strain>
    </source>
</reference>
<dbReference type="OrthoDB" id="416217at2759"/>
<dbReference type="AlphaFoldDB" id="A0A9P9AFB8"/>
<dbReference type="Proteomes" id="UP000770015">
    <property type="component" value="Unassembled WGS sequence"/>
</dbReference>
<keyword evidence="2" id="KW-1185">Reference proteome</keyword>
<evidence type="ECO:0000313" key="2">
    <source>
        <dbReference type="Proteomes" id="UP000770015"/>
    </source>
</evidence>
<sequence>MKSLLALSALHKASCRPEQKPYYVAAALEYHRQASEGARNLLGTVTPETATGLFLFSSLTVLVVLNVPKPPVKTNSSVPEEVEFIQGLLWTIQGIRSIRDVLGDAMQEGQLAPLAQHCEHRWPLQFGSNFPDASDSSQSESTDIMLNDLQERLCSTASGVEEVLQYQALVASLREALYLTPCWDELDLFMWLYRSLDDFSMATDIPTQNSLVIWAHLAVVIKMYERQWWLQGWGEHIMASVYERLDAKHKPWVYGAALEMGWIIPDM</sequence>
<dbReference type="PANTHER" id="PTHR47657:SF7">
    <property type="entry name" value="STEROL REGULATORY ELEMENT-BINDING PROTEIN ECM22"/>
    <property type="match status" value="1"/>
</dbReference>
<dbReference type="InterPro" id="IPR052400">
    <property type="entry name" value="Zn2-C6_fungal_TF"/>
</dbReference>
<name>A0A9P9AFB8_9PEZI</name>
<evidence type="ECO:0000313" key="1">
    <source>
        <dbReference type="EMBL" id="KAH6691491.1"/>
    </source>
</evidence>
<accession>A0A9P9AFB8</accession>
<proteinExistence type="predicted"/>
<organism evidence="1 2">
    <name type="scientific">Plectosphaerella plurivora</name>
    <dbReference type="NCBI Taxonomy" id="936078"/>
    <lineage>
        <taxon>Eukaryota</taxon>
        <taxon>Fungi</taxon>
        <taxon>Dikarya</taxon>
        <taxon>Ascomycota</taxon>
        <taxon>Pezizomycotina</taxon>
        <taxon>Sordariomycetes</taxon>
        <taxon>Hypocreomycetidae</taxon>
        <taxon>Glomerellales</taxon>
        <taxon>Plectosphaerellaceae</taxon>
        <taxon>Plectosphaerella</taxon>
    </lineage>
</organism>
<gene>
    <name evidence="1" type="ORF">F5X68DRAFT_259531</name>
</gene>
<dbReference type="PANTHER" id="PTHR47657">
    <property type="entry name" value="STEROL REGULATORY ELEMENT-BINDING PROTEIN ECM22"/>
    <property type="match status" value="1"/>
</dbReference>
<protein>
    <submittedName>
        <fullName evidence="1">Uncharacterized protein</fullName>
    </submittedName>
</protein>
<comment type="caution">
    <text evidence="1">The sequence shown here is derived from an EMBL/GenBank/DDBJ whole genome shotgun (WGS) entry which is preliminary data.</text>
</comment>
<dbReference type="GO" id="GO:0000981">
    <property type="term" value="F:DNA-binding transcription factor activity, RNA polymerase II-specific"/>
    <property type="evidence" value="ECO:0007669"/>
    <property type="project" value="TreeGrafter"/>
</dbReference>